<protein>
    <submittedName>
        <fullName evidence="2">Uncharacterized protein</fullName>
    </submittedName>
</protein>
<proteinExistence type="predicted"/>
<dbReference type="SUPFAM" id="SSF53098">
    <property type="entry name" value="Ribonuclease H-like"/>
    <property type="match status" value="1"/>
</dbReference>
<feature type="region of interest" description="Disordered" evidence="1">
    <location>
        <begin position="219"/>
        <end position="252"/>
    </location>
</feature>
<evidence type="ECO:0000256" key="1">
    <source>
        <dbReference type="SAM" id="MobiDB-lite"/>
    </source>
</evidence>
<dbReference type="EMBL" id="JARJCW010000081">
    <property type="protein sequence ID" value="KAJ7196749.1"/>
    <property type="molecule type" value="Genomic_DNA"/>
</dbReference>
<reference evidence="2" key="1">
    <citation type="submission" date="2023-03" db="EMBL/GenBank/DDBJ databases">
        <title>Massive genome expansion in bonnet fungi (Mycena s.s.) driven by repeated elements and novel gene families across ecological guilds.</title>
        <authorList>
            <consortium name="Lawrence Berkeley National Laboratory"/>
            <person name="Harder C.B."/>
            <person name="Miyauchi S."/>
            <person name="Viragh M."/>
            <person name="Kuo A."/>
            <person name="Thoen E."/>
            <person name="Andreopoulos B."/>
            <person name="Lu D."/>
            <person name="Skrede I."/>
            <person name="Drula E."/>
            <person name="Henrissat B."/>
            <person name="Morin E."/>
            <person name="Kohler A."/>
            <person name="Barry K."/>
            <person name="LaButti K."/>
            <person name="Morin E."/>
            <person name="Salamov A."/>
            <person name="Lipzen A."/>
            <person name="Mereny Z."/>
            <person name="Hegedus B."/>
            <person name="Baldrian P."/>
            <person name="Stursova M."/>
            <person name="Weitz H."/>
            <person name="Taylor A."/>
            <person name="Grigoriev I.V."/>
            <person name="Nagy L.G."/>
            <person name="Martin F."/>
            <person name="Kauserud H."/>
        </authorList>
    </citation>
    <scope>NUCLEOTIDE SEQUENCE</scope>
    <source>
        <strain evidence="2">9144</strain>
    </source>
</reference>
<organism evidence="2 3">
    <name type="scientific">Mycena pura</name>
    <dbReference type="NCBI Taxonomy" id="153505"/>
    <lineage>
        <taxon>Eukaryota</taxon>
        <taxon>Fungi</taxon>
        <taxon>Dikarya</taxon>
        <taxon>Basidiomycota</taxon>
        <taxon>Agaricomycotina</taxon>
        <taxon>Agaricomycetes</taxon>
        <taxon>Agaricomycetidae</taxon>
        <taxon>Agaricales</taxon>
        <taxon>Marasmiineae</taxon>
        <taxon>Mycenaceae</taxon>
        <taxon>Mycena</taxon>
    </lineage>
</organism>
<evidence type="ECO:0000313" key="3">
    <source>
        <dbReference type="Proteomes" id="UP001219525"/>
    </source>
</evidence>
<comment type="caution">
    <text evidence="2">The sequence shown here is derived from an EMBL/GenBank/DDBJ whole genome shotgun (WGS) entry which is preliminary data.</text>
</comment>
<dbReference type="Proteomes" id="UP001219525">
    <property type="component" value="Unassembled WGS sequence"/>
</dbReference>
<accession>A0AAD6Y8U9</accession>
<dbReference type="InterPro" id="IPR012337">
    <property type="entry name" value="RNaseH-like_sf"/>
</dbReference>
<name>A0AAD6Y8U9_9AGAR</name>
<keyword evidence="3" id="KW-1185">Reference proteome</keyword>
<dbReference type="AlphaFoldDB" id="A0AAD6Y8U9"/>
<sequence length="542" mass="59744">MTALTFQPRSPRVRTPDFNLGCFEAILSGLDFDLQARVLPRADAVVTPVKGRVFLPLPPSPLAFPSHSSTRTHARATKTSAHWRQASCLHRCAVLSLASSSSPCSPHKSLSVSSYFHLTREPQAPHKNYVNLVPSKQPASSLKAHDVEAPPSLSTPASAMALDAARRCRKLLRTLSAHLRATPFPGHTSSSYALRMPPQTTRLECRVAGAYSTDDLRARPPVRAHPFPVPDAGRTFSSYAPRTPPHTMHDAPPRLECRVRWHGAQQGRRLARPATDTRPPATPRAYTPAMFSAHVPPTPASRSLSPPRAAALADVWRTSSPALAACAAALVHIPPSQSPAARASALAHVPPCAGTCAPMFGARVQPSPPNYQESRNAFALVQTHLISRQQAAALNGLLRPSWITISPVLFHPELQLTWTTIGHLTWPRIYQMFLDFAPVQATSVPSERVSSSSAQTDTKRRNRIGALLMEALQMLKFTFKKMRLDFMAEFRSPPEFDSEEDWLRKLGVEEDEKEQESIMREIEHDNELADGLYFEMPEALMN</sequence>
<gene>
    <name evidence="2" type="ORF">GGX14DRAFT_574563</name>
</gene>
<evidence type="ECO:0000313" key="2">
    <source>
        <dbReference type="EMBL" id="KAJ7196749.1"/>
    </source>
</evidence>